<keyword evidence="2" id="KW-1185">Reference proteome</keyword>
<sequence>MSLKYYFFLVIALIFVLTTTATPVQNRPMQVRQANSPTNTA</sequence>
<protein>
    <submittedName>
        <fullName evidence="1">31502_t:CDS:1</fullName>
    </submittedName>
</protein>
<comment type="caution">
    <text evidence="1">The sequence shown here is derived from an EMBL/GenBank/DDBJ whole genome shotgun (WGS) entry which is preliminary data.</text>
</comment>
<name>A0ACA9PY57_9GLOM</name>
<proteinExistence type="predicted"/>
<evidence type="ECO:0000313" key="2">
    <source>
        <dbReference type="Proteomes" id="UP000789920"/>
    </source>
</evidence>
<evidence type="ECO:0000313" key="1">
    <source>
        <dbReference type="EMBL" id="CAG8725860.1"/>
    </source>
</evidence>
<gene>
    <name evidence="1" type="ORF">RPERSI_LOCUS11689</name>
</gene>
<organism evidence="1 2">
    <name type="scientific">Racocetra persica</name>
    <dbReference type="NCBI Taxonomy" id="160502"/>
    <lineage>
        <taxon>Eukaryota</taxon>
        <taxon>Fungi</taxon>
        <taxon>Fungi incertae sedis</taxon>
        <taxon>Mucoromycota</taxon>
        <taxon>Glomeromycotina</taxon>
        <taxon>Glomeromycetes</taxon>
        <taxon>Diversisporales</taxon>
        <taxon>Gigasporaceae</taxon>
        <taxon>Racocetra</taxon>
    </lineage>
</organism>
<dbReference type="Proteomes" id="UP000789920">
    <property type="component" value="Unassembled WGS sequence"/>
</dbReference>
<dbReference type="EMBL" id="CAJVQC010024269">
    <property type="protein sequence ID" value="CAG8725860.1"/>
    <property type="molecule type" value="Genomic_DNA"/>
</dbReference>
<feature type="non-terminal residue" evidence="1">
    <location>
        <position position="41"/>
    </location>
</feature>
<accession>A0ACA9PY57</accession>
<reference evidence="1" key="1">
    <citation type="submission" date="2021-06" db="EMBL/GenBank/DDBJ databases">
        <authorList>
            <person name="Kallberg Y."/>
            <person name="Tangrot J."/>
            <person name="Rosling A."/>
        </authorList>
    </citation>
    <scope>NUCLEOTIDE SEQUENCE</scope>
    <source>
        <strain evidence="1">MA461A</strain>
    </source>
</reference>